<dbReference type="AlphaFoldDB" id="A0A8X6M7R3"/>
<protein>
    <submittedName>
        <fullName evidence="1">Spidroin protein Sp-1339</fullName>
    </submittedName>
</protein>
<name>A0A8X6M7R3_9ARAC</name>
<dbReference type="EMBL" id="BMAV01023935">
    <property type="protein sequence ID" value="GFS28754.1"/>
    <property type="molecule type" value="Genomic_DNA"/>
</dbReference>
<evidence type="ECO:0000313" key="2">
    <source>
        <dbReference type="Proteomes" id="UP000886998"/>
    </source>
</evidence>
<dbReference type="InterPro" id="IPR043070">
    <property type="entry name" value="Spidroin_repeat"/>
</dbReference>
<reference evidence="1" key="1">
    <citation type="submission" date="2020-08" db="EMBL/GenBank/DDBJ databases">
        <title>Multicomponent nature underlies the extraordinary mechanical properties of spider dragline silk.</title>
        <authorList>
            <person name="Kono N."/>
            <person name="Nakamura H."/>
            <person name="Mori M."/>
            <person name="Yoshida Y."/>
            <person name="Ohtoshi R."/>
            <person name="Malay A.D."/>
            <person name="Moran D.A.P."/>
            <person name="Tomita M."/>
            <person name="Numata K."/>
            <person name="Arakawa K."/>
        </authorList>
    </citation>
    <scope>NUCLEOTIDE SEQUENCE</scope>
</reference>
<dbReference type="Proteomes" id="UP000886998">
    <property type="component" value="Unassembled WGS sequence"/>
</dbReference>
<keyword evidence="2" id="KW-1185">Reference proteome</keyword>
<sequence>MDDFDPLDIDPEIKSKSKLGVLRMEGFGPDMKISFDPSQEIEMDKETYLKNEFELENYANTNLEKAFKMIGEDGLSIDSKISARPEADGNSGSIEAEMYANLSHKELKALFKKQLKSRLMSDKAFKQMFSRSVEEAGVSGLNSFIAQFLVNAFSLPRPYVLTLENNLNALGKNELTTSELYANRILTSFSDILEKEKVFVPSAINIQVDIALNAIANAIKNFIGSLKMSGTSSDKNPYDSKFSFLNGLEVLPYANFDAVLRKYPSISENKGAAIFKAKFLHNVLLSKEFSESIRLGMQTSSWKNIAKHLGESMAEAFGSFKPSVFNSMYVNALLSIDKESNVEVYARSIANATERTLSDLGYFTLGNPNIKASVAETAVLKALDKTFCKDTSILSRKRRDMSVTEINMDVGNTISESARPLDIGKINMEIAKDTVKNVNVDLMDTSLARMCANINLKLKMILNTKEKDITAYNEPSLSKRGVLNQILSKKLQSSTAMYTAISVVGFEKVVSLITQSMALQFGYENASLFSDIYNVNLTNIDDNNFTKGINAIAKASTATLESRCFKL</sequence>
<proteinExistence type="predicted"/>
<comment type="caution">
    <text evidence="1">The sequence shown here is derived from an EMBL/GenBank/DDBJ whole genome shotgun (WGS) entry which is preliminary data.</text>
</comment>
<accession>A0A8X6M7R3</accession>
<gene>
    <name evidence="1" type="primary">NCL1_14882</name>
    <name evidence="1" type="ORF">TNIN_234151</name>
</gene>
<evidence type="ECO:0000313" key="1">
    <source>
        <dbReference type="EMBL" id="GFS28754.1"/>
    </source>
</evidence>
<dbReference type="Gene3D" id="1.10.274.60">
    <property type="entry name" value="Spidroin, repetitive domain"/>
    <property type="match status" value="2"/>
</dbReference>
<organism evidence="1 2">
    <name type="scientific">Trichonephila inaurata madagascariensis</name>
    <dbReference type="NCBI Taxonomy" id="2747483"/>
    <lineage>
        <taxon>Eukaryota</taxon>
        <taxon>Metazoa</taxon>
        <taxon>Ecdysozoa</taxon>
        <taxon>Arthropoda</taxon>
        <taxon>Chelicerata</taxon>
        <taxon>Arachnida</taxon>
        <taxon>Araneae</taxon>
        <taxon>Araneomorphae</taxon>
        <taxon>Entelegynae</taxon>
        <taxon>Araneoidea</taxon>
        <taxon>Nephilidae</taxon>
        <taxon>Trichonephila</taxon>
        <taxon>Trichonephila inaurata</taxon>
    </lineage>
</organism>
<dbReference type="OrthoDB" id="6470708at2759"/>